<evidence type="ECO:0000256" key="1">
    <source>
        <dbReference type="ARBA" id="ARBA00006512"/>
    </source>
</evidence>
<dbReference type="Proteomes" id="UP000585437">
    <property type="component" value="Unassembled WGS sequence"/>
</dbReference>
<proteinExistence type="inferred from homology"/>
<evidence type="ECO:0000313" key="8">
    <source>
        <dbReference type="EMBL" id="MBB6507468.1"/>
    </source>
</evidence>
<dbReference type="EMBL" id="JACHBU010000002">
    <property type="protein sequence ID" value="MBB6507468.1"/>
    <property type="molecule type" value="Genomic_DNA"/>
</dbReference>
<feature type="domain" description="TraG P-loop" evidence="7">
    <location>
        <begin position="626"/>
        <end position="708"/>
    </location>
</feature>
<dbReference type="InterPro" id="IPR051162">
    <property type="entry name" value="T4SS_component"/>
</dbReference>
<dbReference type="RefSeq" id="WP_184653926.1">
    <property type="nucleotide sequence ID" value="NZ_JACHBU010000002.1"/>
</dbReference>
<dbReference type="Pfam" id="PF03135">
    <property type="entry name" value="CagE_TrbE_VirB"/>
    <property type="match status" value="1"/>
</dbReference>
<dbReference type="AlphaFoldDB" id="A0A7X0MSI6"/>
<dbReference type="InterPro" id="IPR027417">
    <property type="entry name" value="P-loop_NTPase"/>
</dbReference>
<organism evidence="8 9">
    <name type="scientific">Rhizobium soli</name>
    <dbReference type="NCBI Taxonomy" id="424798"/>
    <lineage>
        <taxon>Bacteria</taxon>
        <taxon>Pseudomonadati</taxon>
        <taxon>Pseudomonadota</taxon>
        <taxon>Alphaproteobacteria</taxon>
        <taxon>Hyphomicrobiales</taxon>
        <taxon>Rhizobiaceae</taxon>
        <taxon>Rhizobium/Agrobacterium group</taxon>
        <taxon>Rhizobium</taxon>
    </lineage>
</organism>
<dbReference type="Gene3D" id="1.10.8.730">
    <property type="match status" value="1"/>
</dbReference>
<evidence type="ECO:0000259" key="6">
    <source>
        <dbReference type="Pfam" id="PF03135"/>
    </source>
</evidence>
<dbReference type="PANTHER" id="PTHR30121">
    <property type="entry name" value="UNCHARACTERIZED PROTEIN YJGR-RELATED"/>
    <property type="match status" value="1"/>
</dbReference>
<name>A0A7X0MSI6_9HYPH</name>
<evidence type="ECO:0000259" key="7">
    <source>
        <dbReference type="Pfam" id="PF19044"/>
    </source>
</evidence>
<keyword evidence="9" id="KW-1185">Reference proteome</keyword>
<dbReference type="InterPro" id="IPR043964">
    <property type="entry name" value="P-loop_TraG"/>
</dbReference>
<evidence type="ECO:0000256" key="5">
    <source>
        <dbReference type="ARBA" id="ARBA00023635"/>
    </source>
</evidence>
<comment type="similarity">
    <text evidence="1">Belongs to the TrbE/VirB4 family.</text>
</comment>
<accession>A0A7X0MSI6</accession>
<gene>
    <name evidence="8" type="ORF">F4695_000800</name>
</gene>
<dbReference type="SUPFAM" id="SSF52540">
    <property type="entry name" value="P-loop containing nucleoside triphosphate hydrolases"/>
    <property type="match status" value="1"/>
</dbReference>
<feature type="domain" description="CagE TrbE VirB component of type IV transporter system central" evidence="6">
    <location>
        <begin position="182"/>
        <end position="387"/>
    </location>
</feature>
<keyword evidence="3" id="KW-0067">ATP-binding</keyword>
<evidence type="ECO:0000256" key="3">
    <source>
        <dbReference type="ARBA" id="ARBA00022840"/>
    </source>
</evidence>
<keyword evidence="2" id="KW-0547">Nucleotide-binding</keyword>
<protein>
    <recommendedName>
        <fullName evidence="5">Type IV secretion system protein virB4</fullName>
    </recommendedName>
</protein>
<dbReference type="InterPro" id="IPR004346">
    <property type="entry name" value="CagE_TrbE_VirB"/>
</dbReference>
<dbReference type="InterPro" id="IPR018145">
    <property type="entry name" value="CagE_TrbE_VirB_cntrl_dom"/>
</dbReference>
<comment type="caution">
    <text evidence="8">The sequence shown here is derived from an EMBL/GenBank/DDBJ whole genome shotgun (WGS) entry which is preliminary data.</text>
</comment>
<dbReference type="NCBIfam" id="TIGR00929">
    <property type="entry name" value="VirB4_CagE"/>
    <property type="match status" value="1"/>
</dbReference>
<sequence length="796" mass="88713">MSLNDSLKFGRQRRYEMGVREHIPYLRHVDDHVVSTKLGFLVSVIKLEGLPFQTMDQAELNARMRNRNNSFRLLGSSRFSLYTTVIRRKSAVAIDDDFDMPFSAELNRRYREHLSQKNLFVNDIYLTIVRRHMLGKIGWVDRALSAFSHGAGESESRAEALRQLEEATLAMVQDFAPYGARRLGVAERRGSVFSEPAEFFAKIVSGGDPVEMPLPRMSLAEAIPTAQLLFGRNALEIRGSGEMQSKVGAMVSMKEYPPFTAPGGTDGLLRLPYEFILTQSFAIEDRAAAMQIMRRVGNQVATSDVGGTQMEASVHQGLDKLAQGEVVFGYHHMSICVFESSVSRLNRAVSDVQSELSRMSVVPVRESLNMEPAFWAQLPGNFSYIARRGLISSANFAGLFSGHNFPSGETQGLHWKKPIAIVETANQTAYNFSFHVNDSGNFTIVGPTGSGKTAAMAFLMAQSMRIRPRPRCIYFDKDRGADIFIRALGGHYEVLEPGTPTGFAPLQIDDTPANRAFANTLLSYLLNPTEGALSASEKIVIADAVGLLFEFPRERRSLKMLTEVLRGRLQPGENDLARRLEPWLDPANKGWLFSNPVDRLDFSSQVIGFDMTSVLDDPETRTAALMYLFHRIEGVLDGTPTMIFLDEGWKLLDDAVFPAFLRDLLKTIRKKNGIVGFGTQSAADIVESSISSAIIEQTTSNIFLPNAKASAAVYRDHFLLSAKEFDFIKTAPPESRAMLVKRANDSVVVKLDLSSMPDLMKVLSGRIETVRECEELRARYGDDPAQWLSRFTEYDV</sequence>
<dbReference type="Pfam" id="PF19044">
    <property type="entry name" value="P-loop_TraG"/>
    <property type="match status" value="1"/>
</dbReference>
<dbReference type="PANTHER" id="PTHR30121:SF12">
    <property type="entry name" value="TYPE IV SECRETION SYSTEM PROTEIN CAGE"/>
    <property type="match status" value="1"/>
</dbReference>
<evidence type="ECO:0000313" key="9">
    <source>
        <dbReference type="Proteomes" id="UP000585437"/>
    </source>
</evidence>
<dbReference type="GO" id="GO:0005524">
    <property type="term" value="F:ATP binding"/>
    <property type="evidence" value="ECO:0007669"/>
    <property type="project" value="UniProtKB-KW"/>
</dbReference>
<dbReference type="Gene3D" id="3.40.50.300">
    <property type="entry name" value="P-loop containing nucleotide triphosphate hydrolases"/>
    <property type="match status" value="1"/>
</dbReference>
<keyword evidence="4" id="KW-0843">Virulence</keyword>
<reference evidence="8 9" key="1">
    <citation type="submission" date="2020-08" db="EMBL/GenBank/DDBJ databases">
        <title>The Agave Microbiome: Exploring the role of microbial communities in plant adaptations to desert environments.</title>
        <authorList>
            <person name="Partida-Martinez L.P."/>
        </authorList>
    </citation>
    <scope>NUCLEOTIDE SEQUENCE [LARGE SCALE GENOMIC DNA]</scope>
    <source>
        <strain evidence="8 9">AS3.12</strain>
    </source>
</reference>
<evidence type="ECO:0000256" key="4">
    <source>
        <dbReference type="ARBA" id="ARBA00023026"/>
    </source>
</evidence>
<evidence type="ECO:0000256" key="2">
    <source>
        <dbReference type="ARBA" id="ARBA00022741"/>
    </source>
</evidence>